<keyword evidence="15" id="KW-1185">Reference proteome</keyword>
<dbReference type="CDD" id="cd22745">
    <property type="entry name" value="OTU_OTU1"/>
    <property type="match status" value="1"/>
</dbReference>
<dbReference type="SUPFAM" id="SSF54001">
    <property type="entry name" value="Cysteine proteinases"/>
    <property type="match status" value="1"/>
</dbReference>
<evidence type="ECO:0000256" key="3">
    <source>
        <dbReference type="ARBA" id="ARBA00022490"/>
    </source>
</evidence>
<organism evidence="14 15">
    <name type="scientific">Penicillium egyptiacum</name>
    <dbReference type="NCBI Taxonomy" id="1303716"/>
    <lineage>
        <taxon>Eukaryota</taxon>
        <taxon>Fungi</taxon>
        <taxon>Dikarya</taxon>
        <taxon>Ascomycota</taxon>
        <taxon>Pezizomycotina</taxon>
        <taxon>Eurotiomycetes</taxon>
        <taxon>Eurotiomycetidae</taxon>
        <taxon>Eurotiales</taxon>
        <taxon>Aspergillaceae</taxon>
        <taxon>Penicillium</taxon>
    </lineage>
</organism>
<evidence type="ECO:0000256" key="7">
    <source>
        <dbReference type="ARBA" id="ARBA00022786"/>
    </source>
</evidence>
<comment type="function">
    <text evidence="11">Hydrolase that can remove conjugated ubiquitin from proteins and may therefore play an important regulatory role at the level of protein turnover by preventing degradation.</text>
</comment>
<dbReference type="AlphaFoldDB" id="A0A9W4KLY7"/>
<accession>A0A9W4KLY7</accession>
<evidence type="ECO:0000256" key="10">
    <source>
        <dbReference type="ARBA" id="ARBA00022833"/>
    </source>
</evidence>
<dbReference type="Gene3D" id="3.90.70.80">
    <property type="match status" value="1"/>
</dbReference>
<feature type="compositionally biased region" description="Low complexity" evidence="12">
    <location>
        <begin position="189"/>
        <end position="204"/>
    </location>
</feature>
<evidence type="ECO:0000256" key="6">
    <source>
        <dbReference type="ARBA" id="ARBA00022771"/>
    </source>
</evidence>
<dbReference type="GO" id="GO:0036503">
    <property type="term" value="P:ERAD pathway"/>
    <property type="evidence" value="ECO:0007669"/>
    <property type="project" value="TreeGrafter"/>
</dbReference>
<feature type="region of interest" description="Disordered" evidence="12">
    <location>
        <begin position="173"/>
        <end position="219"/>
    </location>
</feature>
<evidence type="ECO:0000256" key="11">
    <source>
        <dbReference type="RuleBase" id="RU367104"/>
    </source>
</evidence>
<dbReference type="InterPro" id="IPR003323">
    <property type="entry name" value="OTU_dom"/>
</dbReference>
<keyword evidence="7 11" id="KW-0833">Ubl conjugation pathway</keyword>
<dbReference type="OrthoDB" id="65596at2759"/>
<evidence type="ECO:0000256" key="4">
    <source>
        <dbReference type="ARBA" id="ARBA00022670"/>
    </source>
</evidence>
<dbReference type="InterPro" id="IPR013087">
    <property type="entry name" value="Znf_C2H2_type"/>
</dbReference>
<evidence type="ECO:0000256" key="9">
    <source>
        <dbReference type="ARBA" id="ARBA00022807"/>
    </source>
</evidence>
<dbReference type="PROSITE" id="PS00028">
    <property type="entry name" value="ZINC_FINGER_C2H2_1"/>
    <property type="match status" value="1"/>
</dbReference>
<comment type="catalytic activity">
    <reaction evidence="1 11">
        <text>Thiol-dependent hydrolysis of ester, thioester, amide, peptide and isopeptide bonds formed by the C-terminal Gly of ubiquitin (a 76-residue protein attached to proteins as an intracellular targeting signal).</text>
        <dbReference type="EC" id="3.4.19.12"/>
    </reaction>
</comment>
<proteinExistence type="predicted"/>
<evidence type="ECO:0000313" key="14">
    <source>
        <dbReference type="EMBL" id="CAG8905193.1"/>
    </source>
</evidence>
<dbReference type="FunFam" id="3.90.70.80:FF:000016">
    <property type="entry name" value="Putative ubiquitin thioesterase otu1"/>
    <property type="match status" value="1"/>
</dbReference>
<name>A0A9W4KLY7_9EURO</name>
<dbReference type="Proteomes" id="UP001154252">
    <property type="component" value="Unassembled WGS sequence"/>
</dbReference>
<keyword evidence="4" id="KW-0645">Protease</keyword>
<feature type="domain" description="OTU" evidence="13">
    <location>
        <begin position="226"/>
        <end position="346"/>
    </location>
</feature>
<evidence type="ECO:0000256" key="12">
    <source>
        <dbReference type="SAM" id="MobiDB-lite"/>
    </source>
</evidence>
<dbReference type="InterPro" id="IPR057766">
    <property type="entry name" value="Znf-C2H2_OTU1-like_C"/>
</dbReference>
<comment type="caution">
    <text evidence="14">The sequence shown here is derived from an EMBL/GenBank/DDBJ whole genome shotgun (WGS) entry which is preliminary data.</text>
</comment>
<protein>
    <recommendedName>
        <fullName evidence="11">Ubiquitin thioesterase OTU</fullName>
        <ecNumber evidence="11">3.4.19.12</ecNumber>
    </recommendedName>
</protein>
<dbReference type="PROSITE" id="PS50802">
    <property type="entry name" value="OTU"/>
    <property type="match status" value="1"/>
</dbReference>
<keyword evidence="9 11" id="KW-0788">Thiol protease</keyword>
<dbReference type="GO" id="GO:0004843">
    <property type="term" value="F:cysteine-type deubiquitinase activity"/>
    <property type="evidence" value="ECO:0007669"/>
    <property type="project" value="UniProtKB-UniRule"/>
</dbReference>
<dbReference type="PANTHER" id="PTHR13312">
    <property type="entry name" value="HIV-INDUCED PROTEIN-7-LIKE PROTEASE"/>
    <property type="match status" value="1"/>
</dbReference>
<dbReference type="GO" id="GO:0008270">
    <property type="term" value="F:zinc ion binding"/>
    <property type="evidence" value="ECO:0007669"/>
    <property type="project" value="UniProtKB-KW"/>
</dbReference>
<dbReference type="InterPro" id="IPR048857">
    <property type="entry name" value="OTU1_Ubl"/>
</dbReference>
<dbReference type="PANTHER" id="PTHR13312:SF0">
    <property type="entry name" value="UBIQUITIN THIOESTERASE OTU1"/>
    <property type="match status" value="1"/>
</dbReference>
<dbReference type="GO" id="GO:0016579">
    <property type="term" value="P:protein deubiquitination"/>
    <property type="evidence" value="ECO:0007669"/>
    <property type="project" value="TreeGrafter"/>
</dbReference>
<evidence type="ECO:0000256" key="2">
    <source>
        <dbReference type="ARBA" id="ARBA00004496"/>
    </source>
</evidence>
<dbReference type="GO" id="GO:0030968">
    <property type="term" value="P:endoplasmic reticulum unfolded protein response"/>
    <property type="evidence" value="ECO:0007669"/>
    <property type="project" value="TreeGrafter"/>
</dbReference>
<keyword evidence="5" id="KW-0479">Metal-binding</keyword>
<keyword evidence="10" id="KW-0862">Zinc</keyword>
<dbReference type="Pfam" id="PF02338">
    <property type="entry name" value="OTU"/>
    <property type="match status" value="1"/>
</dbReference>
<evidence type="ECO:0000256" key="1">
    <source>
        <dbReference type="ARBA" id="ARBA00000707"/>
    </source>
</evidence>
<keyword evidence="6" id="KW-0863">Zinc-finger</keyword>
<sequence length="429" mass="47087">MIGLVPGESHPVCSSVCDFNVLDLKKRTYSYILLFSLKIRESYTIWFASQTASGIPIPHTASRHISLSVELQDCPSHSSLSPLPLCDFLTMRIRVRGPLGQSTVTLDDTATIKDLQTQIAEKSGLATFDVKYGYPLKPLELDSFQPDQRILETGINLNGESLIVAQKEGAIRGVNDDAPTARIPPSRPSRPSQPSRQSQPSMSQRPHEITAEDPPEIASPEHAGTFVLRVMPDDNSCLFRAVGAAVMGDMDTMVELRSIVAGAIQSNPSEYTAAILGKKPDEYCAWIQNEDSWGGAIELKILSEYFNIEICSIDVQTLNMFQFNEGAPTRCIVVYSGIHYDVLALSPSRPPYTRANPLAHDDTKIFEAVDPVVLQKAKELCRVLQGKHYYTDTSGFTVRCNICGGTFTGERGATKHAAETGHYDFGEAS</sequence>
<keyword evidence="8 11" id="KW-0378">Hydrolase</keyword>
<dbReference type="EC" id="3.4.19.12" evidence="11"/>
<dbReference type="Pfam" id="PF21403">
    <property type="entry name" value="OTU1_UBXL"/>
    <property type="match status" value="1"/>
</dbReference>
<dbReference type="GO" id="GO:0005634">
    <property type="term" value="C:nucleus"/>
    <property type="evidence" value="ECO:0007669"/>
    <property type="project" value="TreeGrafter"/>
</dbReference>
<evidence type="ECO:0000259" key="13">
    <source>
        <dbReference type="PROSITE" id="PS50802"/>
    </source>
</evidence>
<keyword evidence="3 11" id="KW-0963">Cytoplasm</keyword>
<evidence type="ECO:0000256" key="5">
    <source>
        <dbReference type="ARBA" id="ARBA00022723"/>
    </source>
</evidence>
<gene>
    <name evidence="14" type="ORF">PEGY_LOCUS8066</name>
</gene>
<dbReference type="Gene3D" id="3.10.20.90">
    <property type="entry name" value="Phosphatidylinositol 3-kinase Catalytic Subunit, Chain A, domain 1"/>
    <property type="match status" value="1"/>
</dbReference>
<dbReference type="InterPro" id="IPR038765">
    <property type="entry name" value="Papain-like_cys_pep_sf"/>
</dbReference>
<reference evidence="14" key="1">
    <citation type="submission" date="2021-07" db="EMBL/GenBank/DDBJ databases">
        <authorList>
            <person name="Branca A.L. A."/>
        </authorList>
    </citation>
    <scope>NUCLEOTIDE SEQUENCE</scope>
</reference>
<dbReference type="EMBL" id="CAJVRC010000887">
    <property type="protein sequence ID" value="CAG8905193.1"/>
    <property type="molecule type" value="Genomic_DNA"/>
</dbReference>
<evidence type="ECO:0000256" key="8">
    <source>
        <dbReference type="ARBA" id="ARBA00022801"/>
    </source>
</evidence>
<comment type="subcellular location">
    <subcellularLocation>
        <location evidence="2 11">Cytoplasm</location>
    </subcellularLocation>
</comment>
<dbReference type="Pfam" id="PF24560">
    <property type="entry name" value="zf-C2H2_OTU1_C"/>
    <property type="match status" value="1"/>
</dbReference>
<evidence type="ECO:0000313" key="15">
    <source>
        <dbReference type="Proteomes" id="UP001154252"/>
    </source>
</evidence>
<dbReference type="GO" id="GO:0005829">
    <property type="term" value="C:cytosol"/>
    <property type="evidence" value="ECO:0007669"/>
    <property type="project" value="TreeGrafter"/>
</dbReference>